<feature type="domain" description="Rho termination factor-like N-terminal" evidence="2">
    <location>
        <begin position="89"/>
        <end position="124"/>
    </location>
</feature>
<evidence type="ECO:0000313" key="4">
    <source>
        <dbReference type="EMBL" id="RMR53407.1"/>
    </source>
</evidence>
<evidence type="ECO:0000313" key="5">
    <source>
        <dbReference type="Proteomes" id="UP000278332"/>
    </source>
</evidence>
<reference evidence="3 6" key="2">
    <citation type="submission" date="2020-05" db="EMBL/GenBank/DDBJ databases">
        <title>Genetic diversity of Pseudomonas cichorii.</title>
        <authorList>
            <person name="Tani S."/>
            <person name="Yagi H."/>
            <person name="Hashimoto S."/>
            <person name="Iiyama K."/>
            <person name="Furuya N."/>
        </authorList>
    </citation>
    <scope>NUCLEOTIDE SEQUENCE [LARGE SCALE GENOMIC DNA]</scope>
    <source>
        <strain evidence="3 6">LMG 2162</strain>
    </source>
</reference>
<feature type="region of interest" description="Disordered" evidence="1">
    <location>
        <begin position="1"/>
        <end position="94"/>
    </location>
</feature>
<comment type="caution">
    <text evidence="4">The sequence shown here is derived from an EMBL/GenBank/DDBJ whole genome shotgun (WGS) entry which is preliminary data.</text>
</comment>
<dbReference type="AlphaFoldDB" id="A0A3M4VP88"/>
<evidence type="ECO:0000313" key="6">
    <source>
        <dbReference type="Proteomes" id="UP000614982"/>
    </source>
</evidence>
<proteinExistence type="predicted"/>
<feature type="compositionally biased region" description="Basic and acidic residues" evidence="1">
    <location>
        <begin position="24"/>
        <end position="35"/>
    </location>
</feature>
<dbReference type="Proteomes" id="UP000278332">
    <property type="component" value="Unassembled WGS sequence"/>
</dbReference>
<dbReference type="RefSeq" id="WP_025258441.1">
    <property type="nucleotide sequence ID" value="NZ_BLVX01000024.1"/>
</dbReference>
<dbReference type="GeneID" id="93657429"/>
<dbReference type="Pfam" id="PF07498">
    <property type="entry name" value="Rho_N"/>
    <property type="match status" value="1"/>
</dbReference>
<keyword evidence="6" id="KW-1185">Reference proteome</keyword>
<dbReference type="GO" id="GO:0006353">
    <property type="term" value="P:DNA-templated transcription termination"/>
    <property type="evidence" value="ECO:0007669"/>
    <property type="project" value="InterPro"/>
</dbReference>
<protein>
    <recommendedName>
        <fullName evidence="2">Rho termination factor-like N-terminal domain-containing protein</fullName>
    </recommendedName>
</protein>
<name>A0A3M4VP88_PSECI</name>
<dbReference type="Proteomes" id="UP000614982">
    <property type="component" value="Unassembled WGS sequence"/>
</dbReference>
<dbReference type="EMBL" id="RBRY01000134">
    <property type="protein sequence ID" value="RMR53407.1"/>
    <property type="molecule type" value="Genomic_DNA"/>
</dbReference>
<gene>
    <name evidence="4" type="ORF">ALP84_00403</name>
    <name evidence="3" type="ORF">PSCICP_48080</name>
</gene>
<evidence type="ECO:0000313" key="3">
    <source>
        <dbReference type="EMBL" id="GFM94836.1"/>
    </source>
</evidence>
<evidence type="ECO:0000259" key="2">
    <source>
        <dbReference type="Pfam" id="PF07498"/>
    </source>
</evidence>
<reference evidence="4 5" key="1">
    <citation type="submission" date="2018-08" db="EMBL/GenBank/DDBJ databases">
        <title>Recombination of ecologically and evolutionarily significant loci maintains genetic cohesion in the Pseudomonas syringae species complex.</title>
        <authorList>
            <person name="Dillon M."/>
            <person name="Thakur S."/>
            <person name="Almeida R.N.D."/>
            <person name="Weir B.S."/>
            <person name="Guttman D.S."/>
        </authorList>
    </citation>
    <scope>NUCLEOTIDE SEQUENCE [LARGE SCALE GENOMIC DNA]</scope>
    <source>
        <strain evidence="4 5">ICMP 6917</strain>
    </source>
</reference>
<sequence length="125" mass="13772">MPTSNKDLYTAKQKRKAASIEESYEQKGVPKDEAQARAWATVNKQSGGGERKGGSGTRTSAEAKTEARQDSAKRAAETRKGIPRNDLPLEEQTKNDLMQRARALEVAGRSAMNKQELIQALKKRS</sequence>
<accession>A0A3M4VP88</accession>
<dbReference type="EMBL" id="BLWA01000022">
    <property type="protein sequence ID" value="GFM94836.1"/>
    <property type="molecule type" value="Genomic_DNA"/>
</dbReference>
<organism evidence="4 5">
    <name type="scientific">Pseudomonas cichorii</name>
    <dbReference type="NCBI Taxonomy" id="36746"/>
    <lineage>
        <taxon>Bacteria</taxon>
        <taxon>Pseudomonadati</taxon>
        <taxon>Pseudomonadota</taxon>
        <taxon>Gammaproteobacteria</taxon>
        <taxon>Pseudomonadales</taxon>
        <taxon>Pseudomonadaceae</taxon>
        <taxon>Pseudomonas</taxon>
    </lineage>
</organism>
<evidence type="ECO:0000256" key="1">
    <source>
        <dbReference type="SAM" id="MobiDB-lite"/>
    </source>
</evidence>
<feature type="compositionally biased region" description="Basic and acidic residues" evidence="1">
    <location>
        <begin position="61"/>
        <end position="80"/>
    </location>
</feature>
<dbReference type="InterPro" id="IPR011112">
    <property type="entry name" value="Rho-like_N"/>
</dbReference>
<dbReference type="OrthoDB" id="200313at2"/>